<name>A0A812UNJ7_9DINO</name>
<organism evidence="1 2">
    <name type="scientific">Symbiodinium natans</name>
    <dbReference type="NCBI Taxonomy" id="878477"/>
    <lineage>
        <taxon>Eukaryota</taxon>
        <taxon>Sar</taxon>
        <taxon>Alveolata</taxon>
        <taxon>Dinophyceae</taxon>
        <taxon>Suessiales</taxon>
        <taxon>Symbiodiniaceae</taxon>
        <taxon>Symbiodinium</taxon>
    </lineage>
</organism>
<comment type="caution">
    <text evidence="1">The sequence shown here is derived from an EMBL/GenBank/DDBJ whole genome shotgun (WGS) entry which is preliminary data.</text>
</comment>
<dbReference type="EMBL" id="CAJNDS010002757">
    <property type="protein sequence ID" value="CAE7586479.1"/>
    <property type="molecule type" value="Genomic_DNA"/>
</dbReference>
<protein>
    <submittedName>
        <fullName evidence="1">Uncharacterized protein</fullName>
    </submittedName>
</protein>
<dbReference type="Proteomes" id="UP000604046">
    <property type="component" value="Unassembled WGS sequence"/>
</dbReference>
<evidence type="ECO:0000313" key="1">
    <source>
        <dbReference type="EMBL" id="CAE7586479.1"/>
    </source>
</evidence>
<keyword evidence="2" id="KW-1185">Reference proteome</keyword>
<evidence type="ECO:0000313" key="2">
    <source>
        <dbReference type="Proteomes" id="UP000604046"/>
    </source>
</evidence>
<accession>A0A812UNJ7</accession>
<sequence length="352" mass="39931">MLNDAGEEITCSIPVVDVHELLDHLHEEMQVQCPQDAVKFFWQHLRENGNEHAQNLGTDEHIPFSLYGDEACLTMGDPKDKVTGIYLTLTLFRPKCMRESLFLLCAIQDKYMVHDQLRTLLPILRHITWSSNIAYDGRWPTCDASGKRFDSSSRKAKLAGQAMAARFACSELRGDWKWFERTLRLHHTPTSTRFCFLCLAEAQDNPMRYYDLGDQAPWVGSEVNTATFLVDVLRKQGPLRLSVLDKFQSLQALISAGVFGDPSTESLKDIMAKAFLNFKSWKRRVRIPCSQKAFAPGSLLKKQHGYYLTCKAYNGRVVLIWLTQLCADASRGAPADSVLPLHDRALPLVRPL</sequence>
<dbReference type="OrthoDB" id="432538at2759"/>
<proteinExistence type="predicted"/>
<reference evidence="1" key="1">
    <citation type="submission" date="2021-02" db="EMBL/GenBank/DDBJ databases">
        <authorList>
            <person name="Dougan E. K."/>
            <person name="Rhodes N."/>
            <person name="Thang M."/>
            <person name="Chan C."/>
        </authorList>
    </citation>
    <scope>NUCLEOTIDE SEQUENCE</scope>
</reference>
<gene>
    <name evidence="1" type="ORF">SNAT2548_LOCUS33430</name>
</gene>
<dbReference type="AlphaFoldDB" id="A0A812UNJ7"/>